<dbReference type="InterPro" id="IPR029044">
    <property type="entry name" value="Nucleotide-diphossugar_trans"/>
</dbReference>
<accession>A0ABV5B133</accession>
<keyword evidence="1" id="KW-0472">Membrane</keyword>
<sequence>MNHMSSVPADNKISVVIIAQDDAVRIANAIQSCKVFADEIVVIDGGSKDNTVQVSESLGCSVFTNPWPGYAKQRTFGVQHASYDWIFLIDTDEVVDEELAADILKHKETLYDPAKAYSLFRIGDFLGKWMNRGEYLVRMFNRRIYGITNSLVHEMPDVSEEHTVKLNGVLWHYGFRSISDHVMRFNKYTDLEAQTAYNKGKPFRITNLLFRPPARFVQKYFLHGLYRKGLAGFAVSFFWVMYEFLVCFKHYELTRRQKQLTITEEEPAEKKKGETTYVVQ</sequence>
<dbReference type="RefSeq" id="WP_375523244.1">
    <property type="nucleotide sequence ID" value="NZ_JBHILM010000001.1"/>
</dbReference>
<dbReference type="GO" id="GO:0016757">
    <property type="term" value="F:glycosyltransferase activity"/>
    <property type="evidence" value="ECO:0007669"/>
    <property type="project" value="UniProtKB-KW"/>
</dbReference>
<dbReference type="Pfam" id="PF00535">
    <property type="entry name" value="Glycos_transf_2"/>
    <property type="match status" value="1"/>
</dbReference>
<dbReference type="CDD" id="cd02511">
    <property type="entry name" value="Beta4Glucosyltransferase"/>
    <property type="match status" value="1"/>
</dbReference>
<comment type="caution">
    <text evidence="3">The sequence shown here is derived from an EMBL/GenBank/DDBJ whole genome shotgun (WGS) entry which is preliminary data.</text>
</comment>
<evidence type="ECO:0000256" key="1">
    <source>
        <dbReference type="SAM" id="Phobius"/>
    </source>
</evidence>
<dbReference type="EMBL" id="JBHILM010000001">
    <property type="protein sequence ID" value="MFB5679400.1"/>
    <property type="molecule type" value="Genomic_DNA"/>
</dbReference>
<gene>
    <name evidence="3" type="ORF">ACE3NQ_00560</name>
</gene>
<dbReference type="PANTHER" id="PTHR43630:SF2">
    <property type="entry name" value="GLYCOSYLTRANSFERASE"/>
    <property type="match status" value="1"/>
</dbReference>
<keyword evidence="3" id="KW-0808">Transferase</keyword>
<dbReference type="PANTHER" id="PTHR43630">
    <property type="entry name" value="POLY-BETA-1,6-N-ACETYL-D-GLUCOSAMINE SYNTHASE"/>
    <property type="match status" value="1"/>
</dbReference>
<keyword evidence="1" id="KW-1133">Transmembrane helix</keyword>
<feature type="domain" description="Glycosyltransferase 2-like" evidence="2">
    <location>
        <begin position="14"/>
        <end position="131"/>
    </location>
</feature>
<evidence type="ECO:0000313" key="3">
    <source>
        <dbReference type="EMBL" id="MFB5679400.1"/>
    </source>
</evidence>
<keyword evidence="3" id="KW-0328">Glycosyltransferase</keyword>
<protein>
    <submittedName>
        <fullName evidence="3">Glycosyltransferase family 2 protein</fullName>
        <ecNumber evidence="3">2.4.-.-</ecNumber>
    </submittedName>
</protein>
<dbReference type="Proteomes" id="UP001580407">
    <property type="component" value="Unassembled WGS sequence"/>
</dbReference>
<dbReference type="InterPro" id="IPR001173">
    <property type="entry name" value="Glyco_trans_2-like"/>
</dbReference>
<keyword evidence="4" id="KW-1185">Reference proteome</keyword>
<dbReference type="Gene3D" id="3.90.550.10">
    <property type="entry name" value="Spore Coat Polysaccharide Biosynthesis Protein SpsA, Chain A"/>
    <property type="match status" value="1"/>
</dbReference>
<reference evidence="3 4" key="1">
    <citation type="submission" date="2024-09" db="EMBL/GenBank/DDBJ databases">
        <authorList>
            <person name="Ruan L."/>
        </authorList>
    </citation>
    <scope>NUCLEOTIDE SEQUENCE [LARGE SCALE GENOMIC DNA]</scope>
    <source>
        <strain evidence="3 4">D33</strain>
    </source>
</reference>
<evidence type="ECO:0000313" key="4">
    <source>
        <dbReference type="Proteomes" id="UP001580407"/>
    </source>
</evidence>
<feature type="transmembrane region" description="Helical" evidence="1">
    <location>
        <begin position="229"/>
        <end position="248"/>
    </location>
</feature>
<proteinExistence type="predicted"/>
<keyword evidence="1" id="KW-0812">Transmembrane</keyword>
<name>A0ABV5B133_9BACL</name>
<dbReference type="SUPFAM" id="SSF53448">
    <property type="entry name" value="Nucleotide-diphospho-sugar transferases"/>
    <property type="match status" value="1"/>
</dbReference>
<evidence type="ECO:0000259" key="2">
    <source>
        <dbReference type="Pfam" id="PF00535"/>
    </source>
</evidence>
<organism evidence="3 4">
    <name type="scientific">Paenibacillus terreus</name>
    <dbReference type="NCBI Taxonomy" id="1387834"/>
    <lineage>
        <taxon>Bacteria</taxon>
        <taxon>Bacillati</taxon>
        <taxon>Bacillota</taxon>
        <taxon>Bacilli</taxon>
        <taxon>Bacillales</taxon>
        <taxon>Paenibacillaceae</taxon>
        <taxon>Paenibacillus</taxon>
    </lineage>
</organism>
<dbReference type="EC" id="2.4.-.-" evidence="3"/>